<dbReference type="PROSITE" id="PS50937">
    <property type="entry name" value="HTH_MERR_2"/>
    <property type="match status" value="1"/>
</dbReference>
<comment type="caution">
    <text evidence="3">The sequence shown here is derived from an EMBL/GenBank/DDBJ whole genome shotgun (WGS) entry which is preliminary data.</text>
</comment>
<dbReference type="AlphaFoldDB" id="A0A917QH41"/>
<dbReference type="Pfam" id="PF13411">
    <property type="entry name" value="MerR_1"/>
    <property type="match status" value="1"/>
</dbReference>
<evidence type="ECO:0000313" key="4">
    <source>
        <dbReference type="Proteomes" id="UP000612956"/>
    </source>
</evidence>
<reference evidence="3" key="1">
    <citation type="journal article" date="2014" name="Int. J. Syst. Evol. Microbiol.">
        <title>Complete genome sequence of Corynebacterium casei LMG S-19264T (=DSM 44701T), isolated from a smear-ripened cheese.</title>
        <authorList>
            <consortium name="US DOE Joint Genome Institute (JGI-PGF)"/>
            <person name="Walter F."/>
            <person name="Albersmeier A."/>
            <person name="Kalinowski J."/>
            <person name="Ruckert C."/>
        </authorList>
    </citation>
    <scope>NUCLEOTIDE SEQUENCE</scope>
    <source>
        <strain evidence="3">CGMCC 4.7278</strain>
    </source>
</reference>
<gene>
    <name evidence="3" type="ORF">GCM10011591_22090</name>
</gene>
<keyword evidence="4" id="KW-1185">Reference proteome</keyword>
<dbReference type="CDD" id="cd01109">
    <property type="entry name" value="HTH_YyaN"/>
    <property type="match status" value="1"/>
</dbReference>
<proteinExistence type="predicted"/>
<dbReference type="InterPro" id="IPR000551">
    <property type="entry name" value="MerR-type_HTH_dom"/>
</dbReference>
<dbReference type="PANTHER" id="PTHR30204">
    <property type="entry name" value="REDOX-CYCLING DRUG-SENSING TRANSCRIPTIONAL ACTIVATOR SOXR"/>
    <property type="match status" value="1"/>
</dbReference>
<name>A0A917QH41_9NOCA</name>
<keyword evidence="1" id="KW-0238">DNA-binding</keyword>
<evidence type="ECO:0000313" key="3">
    <source>
        <dbReference type="EMBL" id="GGK50141.1"/>
    </source>
</evidence>
<dbReference type="PRINTS" id="PR00040">
    <property type="entry name" value="HTHMERR"/>
</dbReference>
<evidence type="ECO:0000259" key="2">
    <source>
        <dbReference type="PROSITE" id="PS50937"/>
    </source>
</evidence>
<dbReference type="EMBL" id="BMMW01000002">
    <property type="protein sequence ID" value="GGK50141.1"/>
    <property type="molecule type" value="Genomic_DNA"/>
</dbReference>
<dbReference type="Proteomes" id="UP000612956">
    <property type="component" value="Unassembled WGS sequence"/>
</dbReference>
<organism evidence="3 4">
    <name type="scientific">Nocardia camponoti</name>
    <dbReference type="NCBI Taxonomy" id="1616106"/>
    <lineage>
        <taxon>Bacteria</taxon>
        <taxon>Bacillati</taxon>
        <taxon>Actinomycetota</taxon>
        <taxon>Actinomycetes</taxon>
        <taxon>Mycobacteriales</taxon>
        <taxon>Nocardiaceae</taxon>
        <taxon>Nocardia</taxon>
    </lineage>
</organism>
<dbReference type="InterPro" id="IPR009061">
    <property type="entry name" value="DNA-bd_dom_put_sf"/>
</dbReference>
<dbReference type="Gene3D" id="1.10.1660.10">
    <property type="match status" value="1"/>
</dbReference>
<dbReference type="InterPro" id="IPR047057">
    <property type="entry name" value="MerR_fam"/>
</dbReference>
<dbReference type="SMART" id="SM00422">
    <property type="entry name" value="HTH_MERR"/>
    <property type="match status" value="1"/>
</dbReference>
<protein>
    <recommendedName>
        <fullName evidence="2">HTH merR-type domain-containing protein</fullName>
    </recommendedName>
</protein>
<accession>A0A917QH41</accession>
<dbReference type="GO" id="GO:0003677">
    <property type="term" value="F:DNA binding"/>
    <property type="evidence" value="ECO:0007669"/>
    <property type="project" value="UniProtKB-KW"/>
</dbReference>
<evidence type="ECO:0000256" key="1">
    <source>
        <dbReference type="ARBA" id="ARBA00023125"/>
    </source>
</evidence>
<dbReference type="GO" id="GO:0003700">
    <property type="term" value="F:DNA-binding transcription factor activity"/>
    <property type="evidence" value="ECO:0007669"/>
    <property type="project" value="InterPro"/>
</dbReference>
<dbReference type="PANTHER" id="PTHR30204:SF98">
    <property type="entry name" value="HTH-TYPE TRANSCRIPTIONAL REGULATOR ADHR"/>
    <property type="match status" value="1"/>
</dbReference>
<reference evidence="3" key="2">
    <citation type="submission" date="2020-09" db="EMBL/GenBank/DDBJ databases">
        <authorList>
            <person name="Sun Q."/>
            <person name="Zhou Y."/>
        </authorList>
    </citation>
    <scope>NUCLEOTIDE SEQUENCE</scope>
    <source>
        <strain evidence="3">CGMCC 4.7278</strain>
    </source>
</reference>
<sequence>MITVLVMDPDVIAPATTEWERPRYSIGEVADRVGMSRDTLRWYERIGLMNYIGRDHTGNRRFSDRDLEWLALIGRLRLTGMPVADMIRYAELVRGGPATFPARLDMFRQTRAEVLEKIAELHQTVAVLDYKIATYEGRTDVAKPATLTAYTEGIV</sequence>
<dbReference type="SUPFAM" id="SSF46955">
    <property type="entry name" value="Putative DNA-binding domain"/>
    <property type="match status" value="1"/>
</dbReference>
<feature type="domain" description="HTH merR-type" evidence="2">
    <location>
        <begin position="23"/>
        <end position="92"/>
    </location>
</feature>